<dbReference type="AlphaFoldDB" id="A0AA42FDP9"/>
<evidence type="ECO:0000313" key="9">
    <source>
        <dbReference type="Proteomes" id="UP001176478"/>
    </source>
</evidence>
<dbReference type="EC" id="3.6.1.27" evidence="1"/>
<organism evidence="6 8">
    <name type="scientific">Providencia huashanensis</name>
    <dbReference type="NCBI Taxonomy" id="3037798"/>
    <lineage>
        <taxon>Bacteria</taxon>
        <taxon>Pseudomonadati</taxon>
        <taxon>Pseudomonadota</taxon>
        <taxon>Gammaproteobacteria</taxon>
        <taxon>Enterobacterales</taxon>
        <taxon>Morganellaceae</taxon>
        <taxon>Providencia</taxon>
    </lineage>
</organism>
<keyword evidence="4" id="KW-0812">Transmembrane</keyword>
<comment type="caution">
    <text evidence="6">The sequence shown here is derived from an EMBL/GenBank/DDBJ whole genome shotgun (WGS) entry which is preliminary data.</text>
</comment>
<gene>
    <name evidence="6" type="ORF">P7V44_00620</name>
    <name evidence="7" type="ORF">Q5E86_03130</name>
</gene>
<evidence type="ECO:0000256" key="4">
    <source>
        <dbReference type="SAM" id="Phobius"/>
    </source>
</evidence>
<dbReference type="GO" id="GO:0005886">
    <property type="term" value="C:plasma membrane"/>
    <property type="evidence" value="ECO:0007669"/>
    <property type="project" value="TreeGrafter"/>
</dbReference>
<evidence type="ECO:0000256" key="3">
    <source>
        <dbReference type="ARBA" id="ARBA00047594"/>
    </source>
</evidence>
<reference evidence="6" key="1">
    <citation type="submission" date="2023-03" db="EMBL/GenBank/DDBJ databases">
        <title>a new species belonging to Providencia genus.</title>
        <authorList>
            <person name="Yang W."/>
            <person name="Hu F."/>
            <person name="Shen S."/>
            <person name="Ding L."/>
            <person name="Yin D."/>
        </authorList>
    </citation>
    <scope>NUCLEOTIDE SEQUENCE</scope>
    <source>
        <strain evidence="6">CRE-3FA-0001</strain>
    </source>
</reference>
<keyword evidence="4" id="KW-1133">Transmembrane helix</keyword>
<dbReference type="SMART" id="SM00014">
    <property type="entry name" value="acidPPc"/>
    <property type="match status" value="1"/>
</dbReference>
<sequence>MRKTILVVCAFALLLIIPPMLMIMAGWHWSPENQSGVGKWLLWLTNSAGAPYSILTSLLFIGAVIFAFRTEKTHLLKVLLVVISVILLQQGVKTLLKNSFKEPRPYVAWLATEHHIPTAEFYDLKRSERAALVKNTVKQDNTVAKWQRKHWQAETGYSFPSGHMLFAAGWALLLIALFWQQRLYILAIGLAVWAEGIAFSRMLLGMHWPIDIIASVVISASFAILGYGVLQFRWFRSKAD</sequence>
<dbReference type="EMBL" id="JAUQTG010000001">
    <property type="protein sequence ID" value="MDO7855384.1"/>
    <property type="molecule type" value="Genomic_DNA"/>
</dbReference>
<feature type="domain" description="Phosphatidic acid phosphatase type 2/haloperoxidase" evidence="5">
    <location>
        <begin position="78"/>
        <end position="227"/>
    </location>
</feature>
<dbReference type="InterPro" id="IPR036938">
    <property type="entry name" value="PAP2/HPO_sf"/>
</dbReference>
<feature type="transmembrane region" description="Helical" evidence="4">
    <location>
        <begin position="157"/>
        <end position="178"/>
    </location>
</feature>
<reference evidence="7" key="2">
    <citation type="submission" date="2023-07" db="EMBL/GenBank/DDBJ databases">
        <authorList>
            <person name="Yang W."/>
            <person name="Chen J."/>
            <person name="Ji P."/>
            <person name="Hu F."/>
        </authorList>
    </citation>
    <scope>NUCLEOTIDE SEQUENCE</scope>
    <source>
        <strain evidence="7">CRE-138-0111</strain>
    </source>
</reference>
<dbReference type="Proteomes" id="UP001156701">
    <property type="component" value="Unassembled WGS sequence"/>
</dbReference>
<feature type="transmembrane region" description="Helical" evidence="4">
    <location>
        <begin position="183"/>
        <end position="204"/>
    </location>
</feature>
<evidence type="ECO:0000256" key="2">
    <source>
        <dbReference type="ARBA" id="ARBA00032707"/>
    </source>
</evidence>
<name>A0AA42FDP9_9GAMM</name>
<dbReference type="Gene3D" id="1.20.144.10">
    <property type="entry name" value="Phosphatidic acid phosphatase type 2/haloperoxidase"/>
    <property type="match status" value="1"/>
</dbReference>
<feature type="transmembrane region" description="Helical" evidence="4">
    <location>
        <begin position="75"/>
        <end position="92"/>
    </location>
</feature>
<evidence type="ECO:0000313" key="7">
    <source>
        <dbReference type="EMBL" id="MDO7855384.1"/>
    </source>
</evidence>
<evidence type="ECO:0000259" key="5">
    <source>
        <dbReference type="SMART" id="SM00014"/>
    </source>
</evidence>
<dbReference type="GO" id="GO:0050380">
    <property type="term" value="F:undecaprenyl-diphosphatase activity"/>
    <property type="evidence" value="ECO:0007669"/>
    <property type="project" value="UniProtKB-EC"/>
</dbReference>
<evidence type="ECO:0000313" key="8">
    <source>
        <dbReference type="Proteomes" id="UP001156701"/>
    </source>
</evidence>
<reference evidence="7" key="3">
    <citation type="journal article" date="2024" name="Int. J. Antimicrob. Agents">
        <title>Identification of a novel Providencia species showing multi-drug-resistant in three patients with hospital-acquired infection.</title>
        <authorList>
            <person name="Yang W."/>
            <person name="Chen J."/>
            <person name="Yang F."/>
            <person name="Ji P."/>
            <person name="Shen S."/>
            <person name="Yin D."/>
            <person name="Hu F."/>
        </authorList>
    </citation>
    <scope>NUCLEOTIDE SEQUENCE</scope>
    <source>
        <strain evidence="7">CRE-138-0111</strain>
    </source>
</reference>
<evidence type="ECO:0000256" key="1">
    <source>
        <dbReference type="ARBA" id="ARBA00012374"/>
    </source>
</evidence>
<dbReference type="EMBL" id="JARRYG010000001">
    <property type="protein sequence ID" value="MDG4694737.1"/>
    <property type="molecule type" value="Genomic_DNA"/>
</dbReference>
<dbReference type="PANTHER" id="PTHR14969">
    <property type="entry name" value="SPHINGOSINE-1-PHOSPHATE PHOSPHOHYDROLASE"/>
    <property type="match status" value="1"/>
</dbReference>
<dbReference type="Pfam" id="PF01569">
    <property type="entry name" value="PAP2"/>
    <property type="match status" value="1"/>
</dbReference>
<comment type="catalytic activity">
    <reaction evidence="3">
        <text>di-trans,octa-cis-undecaprenyl diphosphate + H2O = di-trans,octa-cis-undecaprenyl phosphate + phosphate + H(+)</text>
        <dbReference type="Rhea" id="RHEA:28094"/>
        <dbReference type="ChEBI" id="CHEBI:15377"/>
        <dbReference type="ChEBI" id="CHEBI:15378"/>
        <dbReference type="ChEBI" id="CHEBI:43474"/>
        <dbReference type="ChEBI" id="CHEBI:58405"/>
        <dbReference type="ChEBI" id="CHEBI:60392"/>
        <dbReference type="EC" id="3.6.1.27"/>
    </reaction>
</comment>
<proteinExistence type="predicted"/>
<dbReference type="CDD" id="cd01610">
    <property type="entry name" value="PAP2_like"/>
    <property type="match status" value="1"/>
</dbReference>
<dbReference type="InterPro" id="IPR000326">
    <property type="entry name" value="PAP2/HPO"/>
</dbReference>
<keyword evidence="4" id="KW-0472">Membrane</keyword>
<protein>
    <recommendedName>
        <fullName evidence="1">undecaprenyl-diphosphate phosphatase</fullName>
        <ecNumber evidence="1">3.6.1.27</ecNumber>
    </recommendedName>
    <alternativeName>
        <fullName evidence="2">Undecaprenyl pyrophosphate phosphatase</fullName>
    </alternativeName>
</protein>
<accession>A0AA42FDP9</accession>
<dbReference type="Proteomes" id="UP001176478">
    <property type="component" value="Unassembled WGS sequence"/>
</dbReference>
<feature type="transmembrane region" description="Helical" evidence="4">
    <location>
        <begin position="49"/>
        <end position="68"/>
    </location>
</feature>
<evidence type="ECO:0000313" key="6">
    <source>
        <dbReference type="EMBL" id="MDG4694737.1"/>
    </source>
</evidence>
<dbReference type="RefSeq" id="WP_131680779.1">
    <property type="nucleotide sequence ID" value="NZ_JARRYG010000001.1"/>
</dbReference>
<dbReference type="SUPFAM" id="SSF48317">
    <property type="entry name" value="Acid phosphatase/Vanadium-dependent haloperoxidase"/>
    <property type="match status" value="1"/>
</dbReference>
<feature type="transmembrane region" description="Helical" evidence="4">
    <location>
        <begin position="210"/>
        <end position="230"/>
    </location>
</feature>
<keyword evidence="9" id="KW-1185">Reference proteome</keyword>
<dbReference type="PANTHER" id="PTHR14969:SF54">
    <property type="entry name" value="PHOSPHATIDYLGLYCEROPHOSPHATASE B"/>
    <property type="match status" value="1"/>
</dbReference>